<dbReference type="AlphaFoldDB" id="A0A3M0MBE2"/>
<organism evidence="2 3">
    <name type="scientific">Paracoccus alkanivorans</name>
    <dbReference type="NCBI Taxonomy" id="2116655"/>
    <lineage>
        <taxon>Bacteria</taxon>
        <taxon>Pseudomonadati</taxon>
        <taxon>Pseudomonadota</taxon>
        <taxon>Alphaproteobacteria</taxon>
        <taxon>Rhodobacterales</taxon>
        <taxon>Paracoccaceae</taxon>
        <taxon>Paracoccus</taxon>
    </lineage>
</organism>
<feature type="region of interest" description="Disordered" evidence="1">
    <location>
        <begin position="224"/>
        <end position="261"/>
    </location>
</feature>
<gene>
    <name evidence="2" type="ORF">C9E81_12585</name>
</gene>
<reference evidence="2 3" key="1">
    <citation type="submission" date="2018-07" db="EMBL/GenBank/DDBJ databases">
        <authorList>
            <person name="Zhang Y."/>
            <person name="Wang L."/>
            <person name="Ma S."/>
        </authorList>
    </citation>
    <scope>NUCLEOTIDE SEQUENCE [LARGE SCALE GENOMIC DNA]</scope>
    <source>
        <strain evidence="2 3">4-2</strain>
    </source>
</reference>
<dbReference type="OrthoDB" id="7767968at2"/>
<feature type="compositionally biased region" description="Gly residues" evidence="1">
    <location>
        <begin position="239"/>
        <end position="248"/>
    </location>
</feature>
<evidence type="ECO:0000313" key="3">
    <source>
        <dbReference type="Proteomes" id="UP000273516"/>
    </source>
</evidence>
<name>A0A3M0MBE2_9RHOB</name>
<sequence length="331" mass="35341">MMNITNNFNINSPRPALQGLSAFAPVQTGIFGSGFGDLFGGLAQALQGLADMLGGNTSYPVGDGSGNGFSFLDRQPASPMKPISGEARIWGDPHFIGADGGQYDVQGEAGKTYNLLSDKGFQMNGTFEKWGDDGATVVGKVGITAGSNYVQVDKTGNTIINGQELKDGERVQLRNGGYAERKGSEIIVKKGEWEVNFQTQGDHINMDIRTDNAVSDGVTPHGLIGQTFDADDDARNGDKGSGAQGGGAIERADGSMSQAGDKDTVKSYEVSALWDTTFHNHNSDFAQQGVYHDQARETMQFAMMMGFSSLINNLFANNNLFSGIATPNYRF</sequence>
<dbReference type="RefSeq" id="WP_122112696.1">
    <property type="nucleotide sequence ID" value="NZ_QOKZ01000004.1"/>
</dbReference>
<comment type="caution">
    <text evidence="2">The sequence shown here is derived from an EMBL/GenBank/DDBJ whole genome shotgun (WGS) entry which is preliminary data.</text>
</comment>
<keyword evidence="3" id="KW-1185">Reference proteome</keyword>
<evidence type="ECO:0000256" key="1">
    <source>
        <dbReference type="SAM" id="MobiDB-lite"/>
    </source>
</evidence>
<proteinExistence type="predicted"/>
<dbReference type="Proteomes" id="UP000273516">
    <property type="component" value="Unassembled WGS sequence"/>
</dbReference>
<accession>A0A3M0MBE2</accession>
<protein>
    <submittedName>
        <fullName evidence="2">Uncharacterized protein</fullName>
    </submittedName>
</protein>
<evidence type="ECO:0000313" key="2">
    <source>
        <dbReference type="EMBL" id="RMC34919.1"/>
    </source>
</evidence>
<dbReference type="EMBL" id="QOKZ01000004">
    <property type="protein sequence ID" value="RMC34919.1"/>
    <property type="molecule type" value="Genomic_DNA"/>
</dbReference>